<comment type="caution">
    <text evidence="1">The sequence shown here is derived from an EMBL/GenBank/DDBJ whole genome shotgun (WGS) entry which is preliminary data.</text>
</comment>
<protein>
    <submittedName>
        <fullName evidence="1">Uncharacterized protein</fullName>
    </submittedName>
</protein>
<dbReference type="AlphaFoldDB" id="A0A9P4R7T8"/>
<evidence type="ECO:0000313" key="1">
    <source>
        <dbReference type="EMBL" id="KAF2738413.1"/>
    </source>
</evidence>
<dbReference type="EMBL" id="ML996109">
    <property type="protein sequence ID" value="KAF2738413.1"/>
    <property type="molecule type" value="Genomic_DNA"/>
</dbReference>
<dbReference type="Proteomes" id="UP000799444">
    <property type="component" value="Unassembled WGS sequence"/>
</dbReference>
<name>A0A9P4R7T8_9PLEO</name>
<keyword evidence="2" id="KW-1185">Reference proteome</keyword>
<organism evidence="1 2">
    <name type="scientific">Polyplosphaeria fusca</name>
    <dbReference type="NCBI Taxonomy" id="682080"/>
    <lineage>
        <taxon>Eukaryota</taxon>
        <taxon>Fungi</taxon>
        <taxon>Dikarya</taxon>
        <taxon>Ascomycota</taxon>
        <taxon>Pezizomycotina</taxon>
        <taxon>Dothideomycetes</taxon>
        <taxon>Pleosporomycetidae</taxon>
        <taxon>Pleosporales</taxon>
        <taxon>Tetraplosphaeriaceae</taxon>
        <taxon>Polyplosphaeria</taxon>
    </lineage>
</organism>
<gene>
    <name evidence="1" type="ORF">EJ04DRAFT_52402</name>
</gene>
<accession>A0A9P4R7T8</accession>
<evidence type="ECO:0000313" key="2">
    <source>
        <dbReference type="Proteomes" id="UP000799444"/>
    </source>
</evidence>
<reference evidence="1" key="1">
    <citation type="journal article" date="2020" name="Stud. Mycol.">
        <title>101 Dothideomycetes genomes: a test case for predicting lifestyles and emergence of pathogens.</title>
        <authorList>
            <person name="Haridas S."/>
            <person name="Albert R."/>
            <person name="Binder M."/>
            <person name="Bloem J."/>
            <person name="Labutti K."/>
            <person name="Salamov A."/>
            <person name="Andreopoulos B."/>
            <person name="Baker S."/>
            <person name="Barry K."/>
            <person name="Bills G."/>
            <person name="Bluhm B."/>
            <person name="Cannon C."/>
            <person name="Castanera R."/>
            <person name="Culley D."/>
            <person name="Daum C."/>
            <person name="Ezra D."/>
            <person name="Gonzalez J."/>
            <person name="Henrissat B."/>
            <person name="Kuo A."/>
            <person name="Liang C."/>
            <person name="Lipzen A."/>
            <person name="Lutzoni F."/>
            <person name="Magnuson J."/>
            <person name="Mondo S."/>
            <person name="Nolan M."/>
            <person name="Ohm R."/>
            <person name="Pangilinan J."/>
            <person name="Park H.-J."/>
            <person name="Ramirez L."/>
            <person name="Alfaro M."/>
            <person name="Sun H."/>
            <person name="Tritt A."/>
            <person name="Yoshinaga Y."/>
            <person name="Zwiers L.-H."/>
            <person name="Turgeon B."/>
            <person name="Goodwin S."/>
            <person name="Spatafora J."/>
            <person name="Crous P."/>
            <person name="Grigoriev I."/>
        </authorList>
    </citation>
    <scope>NUCLEOTIDE SEQUENCE</scope>
    <source>
        <strain evidence="1">CBS 125425</strain>
    </source>
</reference>
<proteinExistence type="predicted"/>
<sequence>MCRKGAHVVLLHDSFRTCAPCLCSCAGLCRVPAICSLQGLLLVVIPALKEALARHRAPFHPP</sequence>